<evidence type="ECO:0000313" key="5">
    <source>
        <dbReference type="Proteomes" id="UP000307000"/>
    </source>
</evidence>
<reference evidence="4 5" key="1">
    <citation type="submission" date="2018-12" db="EMBL/GenBank/DDBJ databases">
        <title>Complete Genome Sequence of Glutamicibacter creatinolyticus strain LGCM259,isolated from an abscess of a 12-year-old mare in Italy.</title>
        <authorList>
            <person name="Santos R.G."/>
            <person name="Silva A.L."/>
            <person name="Seyffert N."/>
            <person name="Castro T.L.P."/>
            <person name="Attili A.R."/>
            <person name="Rifici C."/>
            <person name="Mazzullo G."/>
            <person name="Brenig B."/>
            <person name="Venanzi F."/>
            <person name="Azevedo V."/>
        </authorList>
    </citation>
    <scope>NUCLEOTIDE SEQUENCE [LARGE SCALE GENOMIC DNA]</scope>
    <source>
        <strain evidence="4 5">LGCM 259</strain>
    </source>
</reference>
<evidence type="ECO:0000313" key="4">
    <source>
        <dbReference type="EMBL" id="QCY47607.1"/>
    </source>
</evidence>
<dbReference type="KEGG" id="gcr:GcLGCM259_1890"/>
<organism evidence="4 5">
    <name type="scientific">Glutamicibacter creatinolyticus</name>
    <dbReference type="NCBI Taxonomy" id="162496"/>
    <lineage>
        <taxon>Bacteria</taxon>
        <taxon>Bacillati</taxon>
        <taxon>Actinomycetota</taxon>
        <taxon>Actinomycetes</taxon>
        <taxon>Micrococcales</taxon>
        <taxon>Micrococcaceae</taxon>
        <taxon>Glutamicibacter</taxon>
    </lineage>
</organism>
<keyword evidence="2" id="KW-0812">Transmembrane</keyword>
<feature type="transmembrane region" description="Helical" evidence="2">
    <location>
        <begin position="40"/>
        <end position="61"/>
    </location>
</feature>
<name>A0A5B7WUL8_9MICC</name>
<keyword evidence="2" id="KW-0472">Membrane</keyword>
<dbReference type="RefSeq" id="WP_138177490.1">
    <property type="nucleotide sequence ID" value="NZ_CP034412.1"/>
</dbReference>
<accession>A0A5B7WUL8</accession>
<proteinExistence type="predicted"/>
<keyword evidence="2" id="KW-1133">Transmembrane helix</keyword>
<dbReference type="EMBL" id="CP034412">
    <property type="protein sequence ID" value="QCY47607.1"/>
    <property type="molecule type" value="Genomic_DNA"/>
</dbReference>
<dbReference type="InterPro" id="IPR018764">
    <property type="entry name" value="RskA_C"/>
</dbReference>
<gene>
    <name evidence="4" type="ORF">GcLGCM259_1890</name>
</gene>
<dbReference type="Pfam" id="PF10099">
    <property type="entry name" value="RskA_C"/>
    <property type="match status" value="1"/>
</dbReference>
<feature type="compositionally biased region" description="Low complexity" evidence="1">
    <location>
        <begin position="156"/>
        <end position="173"/>
    </location>
</feature>
<dbReference type="AlphaFoldDB" id="A0A5B7WUL8"/>
<feature type="domain" description="Anti-sigma K factor RskA C-terminal" evidence="3">
    <location>
        <begin position="50"/>
        <end position="166"/>
    </location>
</feature>
<keyword evidence="5" id="KW-1185">Reference proteome</keyword>
<sequence>MNGSFDQRRNEQHDDDLGLGIVDELASTSRAEKSHKPRGWIFAVVGVVVLAVLALVLFSLLNSGATNDTSALKAKDSVSNTLELRSGGKATVTTSESDRAVAVELSGLPALDESERYVVWGIDDEGNTMVLLETAKSADQAGVKDKPALASILVTVETTPTPETPTSESEASVDLPLDPNAPQEDGTTNGDDA</sequence>
<evidence type="ECO:0000259" key="3">
    <source>
        <dbReference type="Pfam" id="PF10099"/>
    </source>
</evidence>
<protein>
    <submittedName>
        <fullName evidence="4">Anti-sigma-K factor rskA</fullName>
    </submittedName>
</protein>
<evidence type="ECO:0000256" key="1">
    <source>
        <dbReference type="SAM" id="MobiDB-lite"/>
    </source>
</evidence>
<dbReference type="Proteomes" id="UP000307000">
    <property type="component" value="Chromosome"/>
</dbReference>
<evidence type="ECO:0000256" key="2">
    <source>
        <dbReference type="SAM" id="Phobius"/>
    </source>
</evidence>
<dbReference type="GO" id="GO:0005886">
    <property type="term" value="C:plasma membrane"/>
    <property type="evidence" value="ECO:0007669"/>
    <property type="project" value="InterPro"/>
</dbReference>
<feature type="region of interest" description="Disordered" evidence="1">
    <location>
        <begin position="156"/>
        <end position="193"/>
    </location>
</feature>